<dbReference type="InterPro" id="IPR050251">
    <property type="entry name" value="HpcH-HpaI_aldolase"/>
</dbReference>
<dbReference type="Proteomes" id="UP000008461">
    <property type="component" value="Chromosome"/>
</dbReference>
<dbReference type="GO" id="GO:0008701">
    <property type="term" value="F:4-hydroxy-2-oxovalerate aldolase activity"/>
    <property type="evidence" value="ECO:0007669"/>
    <property type="project" value="UniProtKB-EC"/>
</dbReference>
<dbReference type="Gene3D" id="3.20.20.60">
    <property type="entry name" value="Phosphoenolpyruvate-binding domains"/>
    <property type="match status" value="1"/>
</dbReference>
<dbReference type="STRING" id="760192.Halhy_5612"/>
<dbReference type="FunFam" id="3.20.20.60:FF:000004">
    <property type="entry name" value="5-keto-4-deoxy-D-glucarate aldolase"/>
    <property type="match status" value="1"/>
</dbReference>
<evidence type="ECO:0000313" key="5">
    <source>
        <dbReference type="EMBL" id="AEE53436.1"/>
    </source>
</evidence>
<dbReference type="InterPro" id="IPR005000">
    <property type="entry name" value="Aldolase/citrate-lyase_domain"/>
</dbReference>
<dbReference type="InterPro" id="IPR040442">
    <property type="entry name" value="Pyrv_kinase-like_dom_sf"/>
</dbReference>
<keyword evidence="3 5" id="KW-0456">Lyase</keyword>
<dbReference type="PANTHER" id="PTHR30502">
    <property type="entry name" value="2-KETO-3-DEOXY-L-RHAMNONATE ALDOLASE"/>
    <property type="match status" value="1"/>
</dbReference>
<dbReference type="eggNOG" id="COG3836">
    <property type="taxonomic scope" value="Bacteria"/>
</dbReference>
<feature type="domain" description="HpcH/HpaI aldolase/citrate lyase" evidence="4">
    <location>
        <begin position="18"/>
        <end position="243"/>
    </location>
</feature>
<gene>
    <name evidence="5" type="ordered locus">Halhy_5612</name>
</gene>
<dbReference type="PANTHER" id="PTHR30502:SF0">
    <property type="entry name" value="PHOSPHOENOLPYRUVATE CARBOXYLASE FAMILY PROTEIN"/>
    <property type="match status" value="1"/>
</dbReference>
<name>F4KUN3_HALH1</name>
<evidence type="ECO:0000259" key="4">
    <source>
        <dbReference type="Pfam" id="PF03328"/>
    </source>
</evidence>
<sequence length="264" mass="28586">MEVTKNKFKRAVQSTTPQLGLWNGLVDSSVVEILATSGYDWVLVDGEHAPFDLQTILIQLQATARYDVPIFVRVPKSDPVFIKQILELGVQNILVPMVDSAEEAELMYKATQYPPKGIRGIGTAMARAAHWAQNEDYLHTAGPEICMVVQVENVEGIKNLDAILAVEGLDGVFIGPADLAASMGHLGEPNHPEVKATVLDALRRIRAAGKVAGSMALDKATADDYIAAGSNMVAIGIDTLLLAKGCRDLLRSFRTDQDSANTRY</sequence>
<dbReference type="SUPFAM" id="SSF51621">
    <property type="entry name" value="Phosphoenolpyruvate/pyruvate domain"/>
    <property type="match status" value="1"/>
</dbReference>
<dbReference type="EMBL" id="CP002691">
    <property type="protein sequence ID" value="AEE53436.1"/>
    <property type="molecule type" value="Genomic_DNA"/>
</dbReference>
<evidence type="ECO:0000256" key="3">
    <source>
        <dbReference type="ARBA" id="ARBA00023239"/>
    </source>
</evidence>
<evidence type="ECO:0000256" key="1">
    <source>
        <dbReference type="ARBA" id="ARBA00005568"/>
    </source>
</evidence>
<dbReference type="GO" id="GO:0005737">
    <property type="term" value="C:cytoplasm"/>
    <property type="evidence" value="ECO:0007669"/>
    <property type="project" value="TreeGrafter"/>
</dbReference>
<evidence type="ECO:0000256" key="2">
    <source>
        <dbReference type="ARBA" id="ARBA00022723"/>
    </source>
</evidence>
<dbReference type="GO" id="GO:0046872">
    <property type="term" value="F:metal ion binding"/>
    <property type="evidence" value="ECO:0007669"/>
    <property type="project" value="UniProtKB-KW"/>
</dbReference>
<dbReference type="InterPro" id="IPR015813">
    <property type="entry name" value="Pyrv/PenolPyrv_kinase-like_dom"/>
</dbReference>
<reference evidence="5 6" key="1">
    <citation type="journal article" date="2011" name="Stand. Genomic Sci.">
        <title>Complete genome sequence of Haliscomenobacter hydrossis type strain (O).</title>
        <authorList>
            <consortium name="US DOE Joint Genome Institute (JGI-PGF)"/>
            <person name="Daligault H."/>
            <person name="Lapidus A."/>
            <person name="Zeytun A."/>
            <person name="Nolan M."/>
            <person name="Lucas S."/>
            <person name="Del Rio T.G."/>
            <person name="Tice H."/>
            <person name="Cheng J.F."/>
            <person name="Tapia R."/>
            <person name="Han C."/>
            <person name="Goodwin L."/>
            <person name="Pitluck S."/>
            <person name="Liolios K."/>
            <person name="Pagani I."/>
            <person name="Ivanova N."/>
            <person name="Huntemann M."/>
            <person name="Mavromatis K."/>
            <person name="Mikhailova N."/>
            <person name="Pati A."/>
            <person name="Chen A."/>
            <person name="Palaniappan K."/>
            <person name="Land M."/>
            <person name="Hauser L."/>
            <person name="Brambilla E.M."/>
            <person name="Rohde M."/>
            <person name="Verbarg S."/>
            <person name="Goker M."/>
            <person name="Bristow J."/>
            <person name="Eisen J.A."/>
            <person name="Markowitz V."/>
            <person name="Hugenholtz P."/>
            <person name="Kyrpides N.C."/>
            <person name="Klenk H.P."/>
            <person name="Woyke T."/>
        </authorList>
    </citation>
    <scope>NUCLEOTIDE SEQUENCE [LARGE SCALE GENOMIC DNA]</scope>
    <source>
        <strain evidence="6">ATCC 27775 / DSM 1100 / LMG 10767 / O</strain>
    </source>
</reference>
<accession>F4KUN3</accession>
<dbReference type="HOGENOM" id="CLU_059964_1_0_10"/>
<dbReference type="AlphaFoldDB" id="F4KUN3"/>
<proteinExistence type="inferred from homology"/>
<organism evidence="5 6">
    <name type="scientific">Haliscomenobacter hydrossis (strain ATCC 27775 / DSM 1100 / LMG 10767 / O)</name>
    <dbReference type="NCBI Taxonomy" id="760192"/>
    <lineage>
        <taxon>Bacteria</taxon>
        <taxon>Pseudomonadati</taxon>
        <taxon>Bacteroidota</taxon>
        <taxon>Saprospiria</taxon>
        <taxon>Saprospirales</taxon>
        <taxon>Haliscomenobacteraceae</taxon>
        <taxon>Haliscomenobacter</taxon>
    </lineage>
</organism>
<dbReference type="OrthoDB" id="86160at2"/>
<dbReference type="GO" id="GO:0016832">
    <property type="term" value="F:aldehyde-lyase activity"/>
    <property type="evidence" value="ECO:0007669"/>
    <property type="project" value="TreeGrafter"/>
</dbReference>
<comment type="similarity">
    <text evidence="1">Belongs to the HpcH/HpaI aldolase family.</text>
</comment>
<dbReference type="Pfam" id="PF03328">
    <property type="entry name" value="HpcH_HpaI"/>
    <property type="match status" value="1"/>
</dbReference>
<dbReference type="EC" id="4.1.3.39" evidence="5"/>
<evidence type="ECO:0000313" key="6">
    <source>
        <dbReference type="Proteomes" id="UP000008461"/>
    </source>
</evidence>
<keyword evidence="2" id="KW-0479">Metal-binding</keyword>
<reference key="2">
    <citation type="submission" date="2011-04" db="EMBL/GenBank/DDBJ databases">
        <title>Complete sequence of chromosome of Haliscomenobacter hydrossis DSM 1100.</title>
        <authorList>
            <consortium name="US DOE Joint Genome Institute (JGI-PGF)"/>
            <person name="Lucas S."/>
            <person name="Han J."/>
            <person name="Lapidus A."/>
            <person name="Bruce D."/>
            <person name="Goodwin L."/>
            <person name="Pitluck S."/>
            <person name="Peters L."/>
            <person name="Kyrpides N."/>
            <person name="Mavromatis K."/>
            <person name="Ivanova N."/>
            <person name="Ovchinnikova G."/>
            <person name="Pagani I."/>
            <person name="Daligault H."/>
            <person name="Detter J.C."/>
            <person name="Han C."/>
            <person name="Land M."/>
            <person name="Hauser L."/>
            <person name="Markowitz V."/>
            <person name="Cheng J.-F."/>
            <person name="Hugenholtz P."/>
            <person name="Woyke T."/>
            <person name="Wu D."/>
            <person name="Verbarg S."/>
            <person name="Frueling A."/>
            <person name="Brambilla E."/>
            <person name="Klenk H.-P."/>
            <person name="Eisen J.A."/>
        </authorList>
    </citation>
    <scope>NUCLEOTIDE SEQUENCE</scope>
    <source>
        <strain>DSM 1100</strain>
    </source>
</reference>
<dbReference type="RefSeq" id="WP_013767965.1">
    <property type="nucleotide sequence ID" value="NC_015510.1"/>
</dbReference>
<dbReference type="KEGG" id="hhy:Halhy_5612"/>
<protein>
    <submittedName>
        <fullName evidence="5">4-hydroxy-2-oxovalerate aldolase</fullName>
        <ecNumber evidence="5">4.1.3.39</ecNumber>
    </submittedName>
</protein>
<keyword evidence="6" id="KW-1185">Reference proteome</keyword>